<sequence>MSQSKKKRRDSKAVEKAPSAKAIDRGWKWSWERS</sequence>
<protein>
    <submittedName>
        <fullName evidence="2">Uncharacterized protein</fullName>
    </submittedName>
</protein>
<evidence type="ECO:0000313" key="2">
    <source>
        <dbReference type="EMBL" id="GAG13867.1"/>
    </source>
</evidence>
<dbReference type="EMBL" id="BARS01022490">
    <property type="protein sequence ID" value="GAG13867.1"/>
    <property type="molecule type" value="Genomic_DNA"/>
</dbReference>
<feature type="region of interest" description="Disordered" evidence="1">
    <location>
        <begin position="1"/>
        <end position="34"/>
    </location>
</feature>
<proteinExistence type="predicted"/>
<comment type="caution">
    <text evidence="2">The sequence shown here is derived from an EMBL/GenBank/DDBJ whole genome shotgun (WGS) entry which is preliminary data.</text>
</comment>
<name>X0VRU9_9ZZZZ</name>
<dbReference type="AlphaFoldDB" id="X0VRU9"/>
<feature type="compositionally biased region" description="Basic and acidic residues" evidence="1">
    <location>
        <begin position="22"/>
        <end position="34"/>
    </location>
</feature>
<accession>X0VRU9</accession>
<organism evidence="2">
    <name type="scientific">marine sediment metagenome</name>
    <dbReference type="NCBI Taxonomy" id="412755"/>
    <lineage>
        <taxon>unclassified sequences</taxon>
        <taxon>metagenomes</taxon>
        <taxon>ecological metagenomes</taxon>
    </lineage>
</organism>
<evidence type="ECO:0000256" key="1">
    <source>
        <dbReference type="SAM" id="MobiDB-lite"/>
    </source>
</evidence>
<gene>
    <name evidence="2" type="ORF">S01H1_35949</name>
</gene>
<reference evidence="2" key="1">
    <citation type="journal article" date="2014" name="Front. Microbiol.">
        <title>High frequency of phylogenetically diverse reductive dehalogenase-homologous genes in deep subseafloor sedimentary metagenomes.</title>
        <authorList>
            <person name="Kawai M."/>
            <person name="Futagami T."/>
            <person name="Toyoda A."/>
            <person name="Takaki Y."/>
            <person name="Nishi S."/>
            <person name="Hori S."/>
            <person name="Arai W."/>
            <person name="Tsubouchi T."/>
            <person name="Morono Y."/>
            <person name="Uchiyama I."/>
            <person name="Ito T."/>
            <person name="Fujiyama A."/>
            <person name="Inagaki F."/>
            <person name="Takami H."/>
        </authorList>
    </citation>
    <scope>NUCLEOTIDE SEQUENCE</scope>
    <source>
        <strain evidence="2">Expedition CK06-06</strain>
    </source>
</reference>
<feature type="compositionally biased region" description="Basic residues" evidence="1">
    <location>
        <begin position="1"/>
        <end position="10"/>
    </location>
</feature>
<feature type="non-terminal residue" evidence="2">
    <location>
        <position position="34"/>
    </location>
</feature>